<accession>A0A1D9QBP4</accession>
<evidence type="ECO:0000256" key="1">
    <source>
        <dbReference type="SAM" id="MobiDB-lite"/>
    </source>
</evidence>
<dbReference type="AlphaFoldDB" id="A0A1D9QBP4"/>
<reference evidence="3" key="1">
    <citation type="journal article" date="2017" name="Genome Biol. Evol.">
        <title>The complete genome sequence of the phytopathogenic fungus Sclerotinia sclerotiorum reveals insights into the genome architecture of broad host range pathogens.</title>
        <authorList>
            <person name="Derbyshire M."/>
            <person name="Denton-Giles M."/>
            <person name="Hegedus D."/>
            <person name="Seifbarghy S."/>
            <person name="Rollins J."/>
            <person name="van Kan J."/>
            <person name="Seidl M.F."/>
            <person name="Faino L."/>
            <person name="Mbengue M."/>
            <person name="Navaud O."/>
            <person name="Raffaele S."/>
            <person name="Hammond-Kosack K."/>
            <person name="Heard S."/>
            <person name="Oliver R."/>
        </authorList>
    </citation>
    <scope>NUCLEOTIDE SEQUENCE [LARGE SCALE GENOMIC DNA]</scope>
    <source>
        <strain evidence="3">ATCC 18683 / 1980 / Ss-1</strain>
    </source>
</reference>
<feature type="compositionally biased region" description="Polar residues" evidence="1">
    <location>
        <begin position="1"/>
        <end position="10"/>
    </location>
</feature>
<gene>
    <name evidence="2" type="ORF">sscle_08g068030</name>
</gene>
<dbReference type="EMBL" id="CP017821">
    <property type="protein sequence ID" value="APA12033.1"/>
    <property type="molecule type" value="Genomic_DNA"/>
</dbReference>
<name>A0A1D9QBP4_SCLS1</name>
<organism evidence="2 3">
    <name type="scientific">Sclerotinia sclerotiorum (strain ATCC 18683 / 1980 / Ss-1)</name>
    <name type="common">White mold</name>
    <name type="synonym">Whetzelinia sclerotiorum</name>
    <dbReference type="NCBI Taxonomy" id="665079"/>
    <lineage>
        <taxon>Eukaryota</taxon>
        <taxon>Fungi</taxon>
        <taxon>Dikarya</taxon>
        <taxon>Ascomycota</taxon>
        <taxon>Pezizomycotina</taxon>
        <taxon>Leotiomycetes</taxon>
        <taxon>Helotiales</taxon>
        <taxon>Sclerotiniaceae</taxon>
        <taxon>Sclerotinia</taxon>
    </lineage>
</organism>
<protein>
    <submittedName>
        <fullName evidence="2">Uncharacterized protein</fullName>
    </submittedName>
</protein>
<feature type="region of interest" description="Disordered" evidence="1">
    <location>
        <begin position="1"/>
        <end position="23"/>
    </location>
</feature>
<evidence type="ECO:0000313" key="2">
    <source>
        <dbReference type="EMBL" id="APA12033.1"/>
    </source>
</evidence>
<proteinExistence type="predicted"/>
<dbReference type="VEuPathDB" id="FungiDB:sscle_08g068030"/>
<sequence length="73" mass="7927">MISPTLQSSDPRLEIGLPSDSSSLQHKKRQITLLSLNLLAPSSQIPPPPPPPASCLLSTSPAFFDTSHFLYQQ</sequence>
<evidence type="ECO:0000313" key="3">
    <source>
        <dbReference type="Proteomes" id="UP000177798"/>
    </source>
</evidence>
<dbReference type="Proteomes" id="UP000177798">
    <property type="component" value="Chromosome 8"/>
</dbReference>